<reference evidence="2" key="1">
    <citation type="submission" date="2021-06" db="EMBL/GenBank/DDBJ databases">
        <title>New haloarchaea isolates fom saline soil.</title>
        <authorList>
            <person name="Duran-Viseras A."/>
            <person name="Sanchez-Porro C.S."/>
            <person name="Ventosa A."/>
        </authorList>
    </citation>
    <scope>NUCLEOTIDE SEQUENCE</scope>
    <source>
        <strain evidence="2">JCM 18369</strain>
    </source>
</reference>
<dbReference type="EMBL" id="JAHQXE010000005">
    <property type="protein sequence ID" value="MBV0903179.1"/>
    <property type="molecule type" value="Genomic_DNA"/>
</dbReference>
<keyword evidence="3" id="KW-1185">Reference proteome</keyword>
<dbReference type="InterPro" id="IPR002145">
    <property type="entry name" value="CopG"/>
</dbReference>
<dbReference type="Pfam" id="PF01402">
    <property type="entry name" value="RHH_1"/>
    <property type="match status" value="1"/>
</dbReference>
<organism evidence="2 3">
    <name type="scientific">Haloarcula salina</name>
    <dbReference type="NCBI Taxonomy" id="1429914"/>
    <lineage>
        <taxon>Archaea</taxon>
        <taxon>Methanobacteriati</taxon>
        <taxon>Methanobacteriota</taxon>
        <taxon>Stenosarchaea group</taxon>
        <taxon>Halobacteria</taxon>
        <taxon>Halobacteriales</taxon>
        <taxon>Haloarculaceae</taxon>
        <taxon>Haloarcula</taxon>
    </lineage>
</organism>
<dbReference type="AlphaFoldDB" id="A0AA41G482"/>
<gene>
    <name evidence="2" type="ORF">KTS37_15410</name>
</gene>
<protein>
    <submittedName>
        <fullName evidence="2">Ribbon-helix-helix protein, CopG family</fullName>
    </submittedName>
</protein>
<dbReference type="CDD" id="cd22235">
    <property type="entry name" value="RHH_CopG_archaea"/>
    <property type="match status" value="1"/>
</dbReference>
<comment type="caution">
    <text evidence="2">The sequence shown here is derived from an EMBL/GenBank/DDBJ whole genome shotgun (WGS) entry which is preliminary data.</text>
</comment>
<evidence type="ECO:0000259" key="1">
    <source>
        <dbReference type="Pfam" id="PF01402"/>
    </source>
</evidence>
<sequence length="186" mass="21281">MTMDRATVSLDEDAKEALEDLTERTGHGQSELFRRALTFYAANFQAATTDAGTKLGDYHKMLSGGEHVLLDVDFLHCFLDFVSDGSGTPDPEFLESADRVSDYHAREYDGEFETLDELLEWLSLCGFLSVRRSDENRYHVVFPSDHIRWFMTRFIERSTVDLPFDIDIEEGLTKVLITEHDNGSRD</sequence>
<accession>A0AA41G482</accession>
<dbReference type="Proteomes" id="UP001166304">
    <property type="component" value="Unassembled WGS sequence"/>
</dbReference>
<evidence type="ECO:0000313" key="2">
    <source>
        <dbReference type="EMBL" id="MBV0903179.1"/>
    </source>
</evidence>
<proteinExistence type="predicted"/>
<evidence type="ECO:0000313" key="3">
    <source>
        <dbReference type="Proteomes" id="UP001166304"/>
    </source>
</evidence>
<dbReference type="RefSeq" id="WP_162413925.1">
    <property type="nucleotide sequence ID" value="NZ_JAHQXE010000005.1"/>
</dbReference>
<dbReference type="GO" id="GO:0006355">
    <property type="term" value="P:regulation of DNA-templated transcription"/>
    <property type="evidence" value="ECO:0007669"/>
    <property type="project" value="InterPro"/>
</dbReference>
<name>A0AA41G482_9EURY</name>
<feature type="domain" description="Ribbon-helix-helix protein CopG" evidence="1">
    <location>
        <begin position="7"/>
        <end position="42"/>
    </location>
</feature>